<dbReference type="InterPro" id="IPR026588">
    <property type="entry name" value="Choice_anch_A"/>
</dbReference>
<proteinExistence type="predicted"/>
<feature type="domain" description="Choice-of-anchor A" evidence="3">
    <location>
        <begin position="20"/>
        <end position="283"/>
    </location>
</feature>
<sequence length="329" mass="34357">MFRYSGVVFAVLLSSVSASAGVLSDFNLIAFGNVTGNQHVDGRVLVGGNISGGTKVLAMQSGATSSLAKTPGVSSADGLVVGGQILSETHVNNGNVRVGGSASGRVNNVNSPNTISYNDKSVAGIVADARAEVARTTDYFDSLTANSMVKLGMNSSQFTSTPVDGIAVFDVDLKFFMGNGGPDLMGDLSADLFLFRVTDFDATDKYKMESIKASSSFNAFNNEFGQKSFQQKIVWYFPGTETLDLRNGIGGAVIAPDASITFNSQMGGTVVANDVNLRGEIHLPSLALPPIPTSTSAAPEPATIASVGLILCGALIGRRRRIRKQRKAA</sequence>
<protein>
    <recommendedName>
        <fullName evidence="3">Choice-of-anchor A domain-containing protein</fullName>
    </recommendedName>
</protein>
<evidence type="ECO:0000259" key="3">
    <source>
        <dbReference type="Pfam" id="PF20597"/>
    </source>
</evidence>
<dbReference type="AlphaFoldDB" id="A0A5C6BHB3"/>
<keyword evidence="1" id="KW-0812">Transmembrane</keyword>
<dbReference type="EMBL" id="SJPU01000003">
    <property type="protein sequence ID" value="TWU10901.1"/>
    <property type="molecule type" value="Genomic_DNA"/>
</dbReference>
<reference evidence="4 5" key="1">
    <citation type="journal article" date="2020" name="Antonie Van Leeuwenhoek">
        <title>Rhodopirellula heiligendammensis sp. nov., Rhodopirellula pilleata sp. nov., and Rhodopirellula solitaria sp. nov. isolated from natural or artificial marine surfaces in Northern Germany and California, USA, and emended description of the genus Rhodopirellula.</title>
        <authorList>
            <person name="Kallscheuer N."/>
            <person name="Wiegand S."/>
            <person name="Jogler M."/>
            <person name="Boedeker C."/>
            <person name="Peeters S.H."/>
            <person name="Rast P."/>
            <person name="Heuer A."/>
            <person name="Jetten M.S.M."/>
            <person name="Rohde M."/>
            <person name="Jogler C."/>
        </authorList>
    </citation>
    <scope>NUCLEOTIDE SEQUENCE [LARGE SCALE GENOMIC DNA]</scope>
    <source>
        <strain evidence="4 5">Poly21</strain>
    </source>
</reference>
<dbReference type="Pfam" id="PF20597">
    <property type="entry name" value="pAdhesive_15"/>
    <property type="match status" value="1"/>
</dbReference>
<gene>
    <name evidence="4" type="ORF">Poly21_48070</name>
</gene>
<name>A0A5C6BHB3_9BACT</name>
<keyword evidence="1" id="KW-0472">Membrane</keyword>
<keyword evidence="5" id="KW-1185">Reference proteome</keyword>
<dbReference type="RefSeq" id="WP_146409506.1">
    <property type="nucleotide sequence ID" value="NZ_SJPU01000003.1"/>
</dbReference>
<organism evidence="4 5">
    <name type="scientific">Allorhodopirellula heiligendammensis</name>
    <dbReference type="NCBI Taxonomy" id="2714739"/>
    <lineage>
        <taxon>Bacteria</taxon>
        <taxon>Pseudomonadati</taxon>
        <taxon>Planctomycetota</taxon>
        <taxon>Planctomycetia</taxon>
        <taxon>Pirellulales</taxon>
        <taxon>Pirellulaceae</taxon>
        <taxon>Allorhodopirellula</taxon>
    </lineage>
</organism>
<dbReference type="OrthoDB" id="8718058at2"/>
<dbReference type="NCBIfam" id="TIGR04215">
    <property type="entry name" value="choice_anch_A"/>
    <property type="match status" value="1"/>
</dbReference>
<keyword evidence="1" id="KW-1133">Transmembrane helix</keyword>
<evidence type="ECO:0000313" key="4">
    <source>
        <dbReference type="EMBL" id="TWU10901.1"/>
    </source>
</evidence>
<feature type="chain" id="PRO_5022937003" description="Choice-of-anchor A domain-containing protein" evidence="2">
    <location>
        <begin position="21"/>
        <end position="329"/>
    </location>
</feature>
<evidence type="ECO:0000313" key="5">
    <source>
        <dbReference type="Proteomes" id="UP000319908"/>
    </source>
</evidence>
<dbReference type="NCBIfam" id="TIGR02595">
    <property type="entry name" value="PEP_CTERM"/>
    <property type="match status" value="1"/>
</dbReference>
<evidence type="ECO:0000256" key="1">
    <source>
        <dbReference type="SAM" id="Phobius"/>
    </source>
</evidence>
<evidence type="ECO:0000256" key="2">
    <source>
        <dbReference type="SAM" id="SignalP"/>
    </source>
</evidence>
<accession>A0A5C6BHB3</accession>
<keyword evidence="2" id="KW-0732">Signal</keyword>
<feature type="transmembrane region" description="Helical" evidence="1">
    <location>
        <begin position="301"/>
        <end position="317"/>
    </location>
</feature>
<dbReference type="Proteomes" id="UP000319908">
    <property type="component" value="Unassembled WGS sequence"/>
</dbReference>
<dbReference type="InterPro" id="IPR013424">
    <property type="entry name" value="Ice-binding_C"/>
</dbReference>
<feature type="signal peptide" evidence="2">
    <location>
        <begin position="1"/>
        <end position="20"/>
    </location>
</feature>
<comment type="caution">
    <text evidence="4">The sequence shown here is derived from an EMBL/GenBank/DDBJ whole genome shotgun (WGS) entry which is preliminary data.</text>
</comment>